<name>Q8TNW0_METAC</name>
<proteinExistence type="predicted"/>
<feature type="transmembrane region" description="Helical" evidence="1">
    <location>
        <begin position="20"/>
        <end position="40"/>
    </location>
</feature>
<organism evidence="2 3">
    <name type="scientific">Methanosarcina acetivorans (strain ATCC 35395 / DSM 2834 / JCM 12185 / C2A)</name>
    <dbReference type="NCBI Taxonomy" id="188937"/>
    <lineage>
        <taxon>Archaea</taxon>
        <taxon>Methanobacteriati</taxon>
        <taxon>Methanobacteriota</taxon>
        <taxon>Stenosarchaea group</taxon>
        <taxon>Methanomicrobia</taxon>
        <taxon>Methanosarcinales</taxon>
        <taxon>Methanosarcinaceae</taxon>
        <taxon>Methanosarcina</taxon>
    </lineage>
</organism>
<gene>
    <name evidence="2" type="ordered locus">MA_2168</name>
</gene>
<dbReference type="Proteomes" id="UP000002487">
    <property type="component" value="Chromosome"/>
</dbReference>
<dbReference type="HOGENOM" id="CLU_2712762_0_0_2"/>
<keyword evidence="3" id="KW-1185">Reference proteome</keyword>
<protein>
    <submittedName>
        <fullName evidence="2">Uncharacterized protein</fullName>
    </submittedName>
</protein>
<dbReference type="EnsemblBacteria" id="AAM05565">
    <property type="protein sequence ID" value="AAM05565"/>
    <property type="gene ID" value="MA_2168"/>
</dbReference>
<dbReference type="KEGG" id="mac:MA_2168"/>
<evidence type="ECO:0000313" key="3">
    <source>
        <dbReference type="Proteomes" id="UP000002487"/>
    </source>
</evidence>
<keyword evidence="1" id="KW-0472">Membrane</keyword>
<keyword evidence="1" id="KW-0812">Transmembrane</keyword>
<sequence length="72" mass="8311">MFSGVKKMEDALLTIFRLRLFETLRVIGALILTGMTLGVLEHRANFYVQSVFGTKASISHFFSFLQMRYVVY</sequence>
<dbReference type="InParanoid" id="Q8TNW0"/>
<evidence type="ECO:0000256" key="1">
    <source>
        <dbReference type="SAM" id="Phobius"/>
    </source>
</evidence>
<accession>Q8TNW0</accession>
<evidence type="ECO:0000313" key="2">
    <source>
        <dbReference type="EMBL" id="AAM05565.1"/>
    </source>
</evidence>
<dbReference type="EMBL" id="AE010299">
    <property type="protein sequence ID" value="AAM05565.1"/>
    <property type="molecule type" value="Genomic_DNA"/>
</dbReference>
<reference evidence="2 3" key="1">
    <citation type="journal article" date="2002" name="Genome Res.">
        <title>The genome of Methanosarcina acetivorans reveals extensive metabolic and physiological diversity.</title>
        <authorList>
            <person name="Galagan J.E."/>
            <person name="Nusbaum C."/>
            <person name="Roy A."/>
            <person name="Endrizzi M.G."/>
            <person name="Macdonald P."/>
            <person name="FitzHugh W."/>
            <person name="Calvo S."/>
            <person name="Engels R."/>
            <person name="Smirnov S."/>
            <person name="Atnoor D."/>
            <person name="Brown A."/>
            <person name="Allen N."/>
            <person name="Naylor J."/>
            <person name="Stange-Thomann N."/>
            <person name="DeArellano K."/>
            <person name="Johnson R."/>
            <person name="Linton L."/>
            <person name="McEwan P."/>
            <person name="McKernan K."/>
            <person name="Talamas J."/>
            <person name="Tirrell A."/>
            <person name="Ye W."/>
            <person name="Zimmer A."/>
            <person name="Barber R.D."/>
            <person name="Cann I."/>
            <person name="Graham D.E."/>
            <person name="Grahame D.A."/>
            <person name="Guss A."/>
            <person name="Hedderich R."/>
            <person name="Ingram-Smith C."/>
            <person name="Kuettner C.H."/>
            <person name="Krzycki J.A."/>
            <person name="Leigh J.A."/>
            <person name="Li W."/>
            <person name="Liu J."/>
            <person name="Mukhopadhyay B."/>
            <person name="Reeve J.N."/>
            <person name="Smith K."/>
            <person name="Springer T.A."/>
            <person name="Umayam L.A."/>
            <person name="White O."/>
            <person name="White R.H."/>
            <person name="de Macario E.C."/>
            <person name="Ferry J.G."/>
            <person name="Jarrell K.F."/>
            <person name="Jing H."/>
            <person name="Macario A.J.L."/>
            <person name="Paulsen I."/>
            <person name="Pritchett M."/>
            <person name="Sowers K.R."/>
            <person name="Swanson R.V."/>
            <person name="Zinder S.H."/>
            <person name="Lander E."/>
            <person name="Metcalf W.W."/>
            <person name="Birren B."/>
        </authorList>
    </citation>
    <scope>NUCLEOTIDE SEQUENCE [LARGE SCALE GENOMIC DNA]</scope>
    <source>
        <strain evidence="3">ATCC 35395 / DSM 2834 / JCM 12185 / C2A</strain>
    </source>
</reference>
<keyword evidence="1" id="KW-1133">Transmembrane helix</keyword>
<dbReference type="AlphaFoldDB" id="Q8TNW0"/>